<dbReference type="EMBL" id="SMBH01000033">
    <property type="protein sequence ID" value="TCU06059.1"/>
    <property type="molecule type" value="Genomic_DNA"/>
</dbReference>
<accession>A0A4R3PR60</accession>
<organism evidence="1 2">
    <name type="scientific">Rhizobium sullae</name>
    <name type="common">Rhizobium hedysari</name>
    <dbReference type="NCBI Taxonomy" id="50338"/>
    <lineage>
        <taxon>Bacteria</taxon>
        <taxon>Pseudomonadati</taxon>
        <taxon>Pseudomonadota</taxon>
        <taxon>Alphaproteobacteria</taxon>
        <taxon>Hyphomicrobiales</taxon>
        <taxon>Rhizobiaceae</taxon>
        <taxon>Rhizobium/Agrobacterium group</taxon>
        <taxon>Rhizobium</taxon>
    </lineage>
</organism>
<sequence length="94" mass="10463">MNRADFTTVAYRCRHRCDHSVPQRAGDSLEGGDHCTVDRLPGAHVGHVDNEFGDVLHFAAGFLDGMWLPMFFCGAEILRALPRRKIILPRATTA</sequence>
<gene>
    <name evidence="1" type="ORF">EV132_1332</name>
</gene>
<protein>
    <submittedName>
        <fullName evidence="1">Uncharacterized protein</fullName>
    </submittedName>
</protein>
<evidence type="ECO:0000313" key="1">
    <source>
        <dbReference type="EMBL" id="TCU06059.1"/>
    </source>
</evidence>
<dbReference type="AlphaFoldDB" id="A0A4R3PR60"/>
<comment type="caution">
    <text evidence="1">The sequence shown here is derived from an EMBL/GenBank/DDBJ whole genome shotgun (WGS) entry which is preliminary data.</text>
</comment>
<evidence type="ECO:0000313" key="2">
    <source>
        <dbReference type="Proteomes" id="UP000294576"/>
    </source>
</evidence>
<reference evidence="1 2" key="1">
    <citation type="submission" date="2019-03" db="EMBL/GenBank/DDBJ databases">
        <title>Genomic Encyclopedia of Type Strains, Phase IV (KMG-V): Genome sequencing to study the core and pangenomes of soil and plant-associated prokaryotes.</title>
        <authorList>
            <person name="Whitman W."/>
        </authorList>
    </citation>
    <scope>NUCLEOTIDE SEQUENCE [LARGE SCALE GENOMIC DNA]</scope>
    <source>
        <strain evidence="1 2">Hc14</strain>
    </source>
</reference>
<dbReference type="Proteomes" id="UP000294576">
    <property type="component" value="Unassembled WGS sequence"/>
</dbReference>
<proteinExistence type="predicted"/>
<name>A0A4R3PR60_RHISU</name>